<comment type="caution">
    <text evidence="2">The sequence shown here is derived from an EMBL/GenBank/DDBJ whole genome shotgun (WGS) entry which is preliminary data.</text>
</comment>
<dbReference type="EMBL" id="JAOQAZ010000001">
    <property type="protein sequence ID" value="KAJ4271504.1"/>
    <property type="molecule type" value="Genomic_DNA"/>
</dbReference>
<sequence>MCKKIITTCCHCGELLTPHYIACNSYIVFLQISLKDNQPQARPNPAQCEFRQQEIRPMLSGCPNIDACPSWFGSFSWGYGDAENEGPEIKSFRGQVAQDKYKEWEENFARKYFAKQPIPLRKEPESFWTLAQKDFFEESESSSMQSSEAELQASEDEPQAVPSQNVQAQCDEVCDEDVVQDGPASTESSDVDPEDLFYGDVINEEDNSDHKVENSSSSGNKSIGEGYQELVAPIWTWFYPVMDMGRDGEFCD</sequence>
<feature type="compositionally biased region" description="Low complexity" evidence="1">
    <location>
        <begin position="141"/>
        <end position="152"/>
    </location>
</feature>
<feature type="compositionally biased region" description="Acidic residues" evidence="1">
    <location>
        <begin position="189"/>
        <end position="207"/>
    </location>
</feature>
<dbReference type="AlphaFoldDB" id="A0A9W8VQJ0"/>
<evidence type="ECO:0000313" key="2">
    <source>
        <dbReference type="EMBL" id="KAJ4271504.1"/>
    </source>
</evidence>
<keyword evidence="3" id="KW-1185">Reference proteome</keyword>
<feature type="region of interest" description="Disordered" evidence="1">
    <location>
        <begin position="138"/>
        <end position="224"/>
    </location>
</feature>
<accession>A0A9W8VQJ0</accession>
<evidence type="ECO:0000256" key="1">
    <source>
        <dbReference type="SAM" id="MobiDB-lite"/>
    </source>
</evidence>
<proteinExistence type="predicted"/>
<dbReference type="Proteomes" id="UP001152049">
    <property type="component" value="Unassembled WGS sequence"/>
</dbReference>
<gene>
    <name evidence="2" type="ORF">NW762_000207</name>
</gene>
<protein>
    <submittedName>
        <fullName evidence="2">Uncharacterized protein</fullName>
    </submittedName>
</protein>
<reference evidence="2" key="1">
    <citation type="submission" date="2022-09" db="EMBL/GenBank/DDBJ databases">
        <title>Fusarium specimens isolated from Avocado Roots.</title>
        <authorList>
            <person name="Stajich J."/>
            <person name="Roper C."/>
            <person name="Heimlech-Rivalta G."/>
        </authorList>
    </citation>
    <scope>NUCLEOTIDE SEQUENCE</scope>
    <source>
        <strain evidence="2">CF00136</strain>
    </source>
</reference>
<name>A0A9W8VQJ0_9HYPO</name>
<dbReference type="OrthoDB" id="5049068at2759"/>
<organism evidence="2 3">
    <name type="scientific">Fusarium torreyae</name>
    <dbReference type="NCBI Taxonomy" id="1237075"/>
    <lineage>
        <taxon>Eukaryota</taxon>
        <taxon>Fungi</taxon>
        <taxon>Dikarya</taxon>
        <taxon>Ascomycota</taxon>
        <taxon>Pezizomycotina</taxon>
        <taxon>Sordariomycetes</taxon>
        <taxon>Hypocreomycetidae</taxon>
        <taxon>Hypocreales</taxon>
        <taxon>Nectriaceae</taxon>
        <taxon>Fusarium</taxon>
    </lineage>
</organism>
<evidence type="ECO:0000313" key="3">
    <source>
        <dbReference type="Proteomes" id="UP001152049"/>
    </source>
</evidence>